<proteinExistence type="predicted"/>
<name>A0ABS5GIE9_9BRAD</name>
<sequence length="375" mass="40442">MSKPHLTIADEVQAAIATGSAERCSVVAERVASLFIASAGNMDIEQHALFADVFERLVNTIELRALADVSARIALAELSAQLAPVPQAPVAVIRRLARHEDIAVAEPVLAESPRLSNADLIEIANTRSEQHLIAIAGRWWLQEVVTDALLGRRFPSVSRKLMKNPGARISAAGFSIILSQAINDPELTIATGIRADLPAGLRRTLLQSATEAVKARLLASAPPHLYEEIRSAIAAAAAGAERDMARQRDFGSAKAAFGQLRQTGRLNETMLLDFARQRRYVETTAAIAELAKCSIDLVRPLMQSLRSDGILVPCKAAGLSWDTVVAILDSRFVSGATPPDELAKLKTKYRALTADEAQRTLNLWNVRTAAPAKSI</sequence>
<dbReference type="RefSeq" id="WP_012044204.1">
    <property type="nucleotide sequence ID" value="NZ_JABFDP010000047.1"/>
</dbReference>
<protein>
    <submittedName>
        <fullName evidence="1">DUF2336 domain-containing protein</fullName>
    </submittedName>
</protein>
<accession>A0ABS5GIE9</accession>
<organism evidence="1 2">
    <name type="scientific">Bradyrhizobium denitrificans</name>
    <dbReference type="NCBI Taxonomy" id="2734912"/>
    <lineage>
        <taxon>Bacteria</taxon>
        <taxon>Pseudomonadati</taxon>
        <taxon>Pseudomonadota</taxon>
        <taxon>Alphaproteobacteria</taxon>
        <taxon>Hyphomicrobiales</taxon>
        <taxon>Nitrobacteraceae</taxon>
        <taxon>Bradyrhizobium</taxon>
    </lineage>
</organism>
<dbReference type="EMBL" id="JAFCLK010000056">
    <property type="protein sequence ID" value="MBR1141122.1"/>
    <property type="molecule type" value="Genomic_DNA"/>
</dbReference>
<keyword evidence="2" id="KW-1185">Reference proteome</keyword>
<dbReference type="Proteomes" id="UP001314635">
    <property type="component" value="Unassembled WGS sequence"/>
</dbReference>
<reference evidence="2" key="1">
    <citation type="journal article" date="2021" name="ISME J.">
        <title>Evolutionary origin and ecological implication of a unique nif island in free-living Bradyrhizobium lineages.</title>
        <authorList>
            <person name="Tao J."/>
        </authorList>
    </citation>
    <scope>NUCLEOTIDE SEQUENCE [LARGE SCALE GENOMIC DNA]</scope>
    <source>
        <strain evidence="2">SZCCT0094</strain>
    </source>
</reference>
<gene>
    <name evidence="1" type="ORF">JQ619_35790</name>
</gene>
<comment type="caution">
    <text evidence="1">The sequence shown here is derived from an EMBL/GenBank/DDBJ whole genome shotgun (WGS) entry which is preliminary data.</text>
</comment>
<evidence type="ECO:0000313" key="2">
    <source>
        <dbReference type="Proteomes" id="UP001314635"/>
    </source>
</evidence>
<evidence type="ECO:0000313" key="1">
    <source>
        <dbReference type="EMBL" id="MBR1141122.1"/>
    </source>
</evidence>
<dbReference type="InterPro" id="IPR019285">
    <property type="entry name" value="DUF2336"/>
</dbReference>
<dbReference type="Pfam" id="PF10098">
    <property type="entry name" value="DUF2336"/>
    <property type="match status" value="1"/>
</dbReference>